<keyword evidence="3" id="KW-0326">Glycosidase</keyword>
<dbReference type="InterPro" id="IPR013783">
    <property type="entry name" value="Ig-like_fold"/>
</dbReference>
<feature type="domain" description="Glycoside hydrolase family 2" evidence="4">
    <location>
        <begin position="23"/>
        <end position="123"/>
    </location>
</feature>
<dbReference type="InterPro" id="IPR008964">
    <property type="entry name" value="Invasin/intimin_cell_adhesion"/>
</dbReference>
<dbReference type="GO" id="GO:0016798">
    <property type="term" value="F:hydrolase activity, acting on glycosyl bonds"/>
    <property type="evidence" value="ECO:0007669"/>
    <property type="project" value="UniProtKB-KW"/>
</dbReference>
<reference evidence="5" key="1">
    <citation type="journal article" date="2012" name="PLoS ONE">
        <title>Gene sets for utilization of primary and secondary nutrition supplies in the distal gut of endangered iberian lynx.</title>
        <authorList>
            <person name="Alcaide M."/>
            <person name="Messina E."/>
            <person name="Richter M."/>
            <person name="Bargiela R."/>
            <person name="Peplies J."/>
            <person name="Huws S.A."/>
            <person name="Newbold C.J."/>
            <person name="Golyshin P.N."/>
            <person name="Simon M.A."/>
            <person name="Lopez G."/>
            <person name="Yakimov M.M."/>
            <person name="Ferrer M."/>
        </authorList>
    </citation>
    <scope>NUCLEOTIDE SEQUENCE</scope>
</reference>
<dbReference type="EMBL" id="AMCI01001404">
    <property type="protein sequence ID" value="EJX05660.1"/>
    <property type="molecule type" value="Genomic_DNA"/>
</dbReference>
<dbReference type="PANTHER" id="PTHR42732">
    <property type="entry name" value="BETA-GALACTOSIDASE"/>
    <property type="match status" value="1"/>
</dbReference>
<sequence length="131" mass="14125">MDETGKVRQCETILTAGEPAAVKLLANRECLVADGESLVFVTARIVDKNENFCPEADNLIHFTAKNGRFLASDGGDQTSLLPFTAPEKPAFKGVLVGIFQSLKNKEGVMTIQAEADGLSKAQINIPIYADR</sequence>
<dbReference type="AlphaFoldDB" id="J9GY05"/>
<comment type="similarity">
    <text evidence="1">Belongs to the glycosyl hydrolase 2 family.</text>
</comment>
<dbReference type="SUPFAM" id="SSF49373">
    <property type="entry name" value="Invasin/intimin cell-adhesion fragments"/>
    <property type="match status" value="1"/>
</dbReference>
<dbReference type="Gene3D" id="2.60.40.10">
    <property type="entry name" value="Immunoglobulins"/>
    <property type="match status" value="1"/>
</dbReference>
<dbReference type="Pfam" id="PF18565">
    <property type="entry name" value="Glyco_hydro2_C5"/>
    <property type="match status" value="1"/>
</dbReference>
<dbReference type="PANTHER" id="PTHR42732:SF1">
    <property type="entry name" value="BETA-MANNOSIDASE"/>
    <property type="match status" value="1"/>
</dbReference>
<evidence type="ECO:0000256" key="3">
    <source>
        <dbReference type="ARBA" id="ARBA00023295"/>
    </source>
</evidence>
<accession>J9GY05</accession>
<comment type="caution">
    <text evidence="5">The sequence shown here is derived from an EMBL/GenBank/DDBJ whole genome shotgun (WGS) entry which is preliminary data.</text>
</comment>
<evidence type="ECO:0000256" key="2">
    <source>
        <dbReference type="ARBA" id="ARBA00022801"/>
    </source>
</evidence>
<organism evidence="5">
    <name type="scientific">gut metagenome</name>
    <dbReference type="NCBI Taxonomy" id="749906"/>
    <lineage>
        <taxon>unclassified sequences</taxon>
        <taxon>metagenomes</taxon>
        <taxon>organismal metagenomes</taxon>
    </lineage>
</organism>
<name>J9GY05_9ZZZZ</name>
<gene>
    <name evidence="5" type="ORF">EVA_06234</name>
</gene>
<dbReference type="InterPro" id="IPR040605">
    <property type="entry name" value="Glyco_hydro2_dom5"/>
</dbReference>
<evidence type="ECO:0000313" key="5">
    <source>
        <dbReference type="EMBL" id="EJX05660.1"/>
    </source>
</evidence>
<evidence type="ECO:0000256" key="1">
    <source>
        <dbReference type="ARBA" id="ARBA00007401"/>
    </source>
</evidence>
<keyword evidence="2" id="KW-0378">Hydrolase</keyword>
<dbReference type="InterPro" id="IPR051913">
    <property type="entry name" value="GH2_Domain-Containing"/>
</dbReference>
<protein>
    <submittedName>
        <fullName evidence="5">Beta-galactosidase</fullName>
    </submittedName>
</protein>
<proteinExistence type="inferred from homology"/>
<evidence type="ECO:0000259" key="4">
    <source>
        <dbReference type="Pfam" id="PF18565"/>
    </source>
</evidence>